<comment type="caution">
    <text evidence="1">The sequence shown here is derived from an EMBL/GenBank/DDBJ whole genome shotgun (WGS) entry which is preliminary data.</text>
</comment>
<evidence type="ECO:0000313" key="2">
    <source>
        <dbReference type="Proteomes" id="UP001205906"/>
    </source>
</evidence>
<name>A0ABT1CAI5_9HYPH</name>
<accession>A0ABT1CAI5</accession>
<organism evidence="1 2">
    <name type="scientific">Mesorhizobium liriopis</name>
    <dbReference type="NCBI Taxonomy" id="2953882"/>
    <lineage>
        <taxon>Bacteria</taxon>
        <taxon>Pseudomonadati</taxon>
        <taxon>Pseudomonadota</taxon>
        <taxon>Alphaproteobacteria</taxon>
        <taxon>Hyphomicrobiales</taxon>
        <taxon>Phyllobacteriaceae</taxon>
        <taxon>Mesorhizobium</taxon>
    </lineage>
</organism>
<proteinExistence type="predicted"/>
<protein>
    <recommendedName>
        <fullName evidence="3">Transposase</fullName>
    </recommendedName>
</protein>
<keyword evidence="2" id="KW-1185">Reference proteome</keyword>
<evidence type="ECO:0008006" key="3">
    <source>
        <dbReference type="Google" id="ProtNLM"/>
    </source>
</evidence>
<evidence type="ECO:0000313" key="1">
    <source>
        <dbReference type="EMBL" id="MCO6051503.1"/>
    </source>
</evidence>
<reference evidence="1 2" key="1">
    <citation type="submission" date="2022-06" db="EMBL/GenBank/DDBJ databases">
        <title>Mesorhizobium sp. strain RP14 Genome sequencing and assembly.</title>
        <authorList>
            <person name="Kim I."/>
        </authorList>
    </citation>
    <scope>NUCLEOTIDE SEQUENCE [LARGE SCALE GENOMIC DNA]</scope>
    <source>
        <strain evidence="2">RP14(2022)</strain>
    </source>
</reference>
<sequence length="146" mass="16258">MDREEPGLFLRAANLVIPNLLEHALGDLEKFRCRLQRREQLLELAFNHVAPDRLSVALTAALGAEIVGMARSPSLGPTRRQRVAAVVADDITAQREVLPQVLPARHPADAIEPVLDAPPGFERDQTFMLSLPQLDAPFRHFEITRV</sequence>
<gene>
    <name evidence="1" type="ORF">NGM99_17095</name>
</gene>
<dbReference type="Proteomes" id="UP001205906">
    <property type="component" value="Unassembled WGS sequence"/>
</dbReference>
<dbReference type="EMBL" id="JAMXQS010000008">
    <property type="protein sequence ID" value="MCO6051503.1"/>
    <property type="molecule type" value="Genomic_DNA"/>
</dbReference>